<dbReference type="Pfam" id="PF08545">
    <property type="entry name" value="ACP_syn_III"/>
    <property type="match status" value="1"/>
</dbReference>
<organism evidence="17 18">
    <name type="scientific">Gloeobacter kilaueensis (strain ATCC BAA-2537 / CCAP 1431/1 / ULC 316 / JS1)</name>
    <dbReference type="NCBI Taxonomy" id="1183438"/>
    <lineage>
        <taxon>Bacteria</taxon>
        <taxon>Bacillati</taxon>
        <taxon>Cyanobacteriota</taxon>
        <taxon>Cyanophyceae</taxon>
        <taxon>Gloeobacterales</taxon>
        <taxon>Gloeobacteraceae</taxon>
        <taxon>Gloeobacter</taxon>
    </lineage>
</organism>
<dbReference type="PANTHER" id="PTHR43091">
    <property type="entry name" value="3-OXOACYL-[ACYL-CARRIER-PROTEIN] SYNTHASE"/>
    <property type="match status" value="1"/>
</dbReference>
<evidence type="ECO:0000256" key="3">
    <source>
        <dbReference type="ARBA" id="ARBA00022516"/>
    </source>
</evidence>
<evidence type="ECO:0000256" key="13">
    <source>
        <dbReference type="ARBA" id="ARBA00052985"/>
    </source>
</evidence>
<evidence type="ECO:0000256" key="8">
    <source>
        <dbReference type="ARBA" id="ARBA00023268"/>
    </source>
</evidence>
<dbReference type="InterPro" id="IPR004655">
    <property type="entry name" value="FabH"/>
</dbReference>
<dbReference type="EMBL" id="CP003587">
    <property type="protein sequence ID" value="AGY56451.1"/>
    <property type="molecule type" value="Genomic_DNA"/>
</dbReference>
<evidence type="ECO:0000256" key="2">
    <source>
        <dbReference type="ARBA" id="ARBA00008642"/>
    </source>
</evidence>
<dbReference type="SUPFAM" id="SSF53901">
    <property type="entry name" value="Thiolase-like"/>
    <property type="match status" value="1"/>
</dbReference>
<dbReference type="Gene3D" id="3.40.47.10">
    <property type="match status" value="1"/>
</dbReference>
<dbReference type="Pfam" id="PF08541">
    <property type="entry name" value="ACP_syn_III_C"/>
    <property type="match status" value="1"/>
</dbReference>
<comment type="subcellular location">
    <subcellularLocation>
        <location evidence="14">Cytoplasm</location>
    </subcellularLocation>
</comment>
<evidence type="ECO:0000259" key="16">
    <source>
        <dbReference type="Pfam" id="PF08545"/>
    </source>
</evidence>
<feature type="region of interest" description="ACP-binding" evidence="14">
    <location>
        <begin position="254"/>
        <end position="258"/>
    </location>
</feature>
<proteinExistence type="inferred from homology"/>
<keyword evidence="18" id="KW-1185">Reference proteome</keyword>
<evidence type="ECO:0000256" key="4">
    <source>
        <dbReference type="ARBA" id="ARBA00022679"/>
    </source>
</evidence>
<evidence type="ECO:0000313" key="17">
    <source>
        <dbReference type="EMBL" id="AGY56451.1"/>
    </source>
</evidence>
<accession>U5QC71</accession>
<dbReference type="NCBIfam" id="NF006829">
    <property type="entry name" value="PRK09352.1"/>
    <property type="match status" value="1"/>
</dbReference>
<dbReference type="NCBIfam" id="TIGR00747">
    <property type="entry name" value="fabH"/>
    <property type="match status" value="1"/>
</dbReference>
<dbReference type="UniPathway" id="UPA00094"/>
<keyword evidence="8 14" id="KW-0511">Multifunctional enzyme</keyword>
<comment type="catalytic activity">
    <reaction evidence="11">
        <text>(2S)-2-methylbutanoyl-CoA + malonyl-[ACP] + H(+) = (4S)-4-methyl-3-oxohexanoyl-[ACP] + CO2 + CoA</text>
        <dbReference type="Rhea" id="RHEA:42276"/>
        <dbReference type="Rhea" id="RHEA-COMP:9623"/>
        <dbReference type="Rhea" id="RHEA-COMP:17148"/>
        <dbReference type="ChEBI" id="CHEBI:15378"/>
        <dbReference type="ChEBI" id="CHEBI:16526"/>
        <dbReference type="ChEBI" id="CHEBI:57287"/>
        <dbReference type="ChEBI" id="CHEBI:78449"/>
        <dbReference type="ChEBI" id="CHEBI:88166"/>
        <dbReference type="ChEBI" id="CHEBI:167462"/>
        <dbReference type="EC" id="2.3.1.300"/>
    </reaction>
    <physiologicalReaction direction="left-to-right" evidence="11">
        <dbReference type="Rhea" id="RHEA:42277"/>
    </physiologicalReaction>
</comment>
<dbReference type="AlphaFoldDB" id="U5QC71"/>
<evidence type="ECO:0000256" key="5">
    <source>
        <dbReference type="ARBA" id="ARBA00022832"/>
    </source>
</evidence>
<feature type="active site" evidence="14">
    <location>
        <position position="112"/>
    </location>
</feature>
<evidence type="ECO:0000256" key="6">
    <source>
        <dbReference type="ARBA" id="ARBA00023098"/>
    </source>
</evidence>
<keyword evidence="14" id="KW-0963">Cytoplasm</keyword>
<evidence type="ECO:0000256" key="1">
    <source>
        <dbReference type="ARBA" id="ARBA00005194"/>
    </source>
</evidence>
<dbReference type="GO" id="GO:0006633">
    <property type="term" value="P:fatty acid biosynthetic process"/>
    <property type="evidence" value="ECO:0007669"/>
    <property type="project" value="UniProtKB-UniRule"/>
</dbReference>
<keyword evidence="9 14" id="KW-0012">Acyltransferase</keyword>
<dbReference type="HOGENOM" id="CLU_039592_0_1_3"/>
<comment type="subunit">
    <text evidence="14">Homodimer.</text>
</comment>
<dbReference type="InterPro" id="IPR016039">
    <property type="entry name" value="Thiolase-like"/>
</dbReference>
<dbReference type="Proteomes" id="UP000017396">
    <property type="component" value="Chromosome"/>
</dbReference>
<dbReference type="STRING" id="1183438.GKIL_0204"/>
<evidence type="ECO:0000256" key="7">
    <source>
        <dbReference type="ARBA" id="ARBA00023160"/>
    </source>
</evidence>
<keyword evidence="7 14" id="KW-0275">Fatty acid biosynthesis</keyword>
<keyword evidence="6 14" id="KW-0443">Lipid metabolism</keyword>
<evidence type="ECO:0000256" key="14">
    <source>
        <dbReference type="HAMAP-Rule" id="MF_01815"/>
    </source>
</evidence>
<feature type="active site" evidence="14">
    <location>
        <position position="253"/>
    </location>
</feature>
<dbReference type="GO" id="GO:0005737">
    <property type="term" value="C:cytoplasm"/>
    <property type="evidence" value="ECO:0007669"/>
    <property type="project" value="UniProtKB-SubCell"/>
</dbReference>
<sequence>MPGVQITGVGGAVPAQVLTNDHLSRLVETSDEWINTRTGIRERRLLAPGQSLVQLAVQAASEALAQAGRSALDVELLILATSTPEDLFGSAAQLQSELGAVRAAAFDLSAACSGFVFALATASQFVRAGTYRTVLVVAADALSRFTDWSDRGSCILFGDGAGAALIEAGEAEGILGFELRSDGARSRHLTIDCAQEPVELVDGLRATRSRYTSITMNGREVYRFAVEALPDLIEKTLTQSAVSAQSVRGYFLHQANQRILDAVANRLHVPSTRMASNLERYGNTSSASVPLILAEWAGDGRLQTGDMVVMVGFGAGLSWGVLLARWGRL</sequence>
<evidence type="ECO:0000256" key="9">
    <source>
        <dbReference type="ARBA" id="ARBA00023315"/>
    </source>
</evidence>
<protein>
    <recommendedName>
        <fullName evidence="14">Beta-ketoacyl-[acyl-carrier-protein] synthase III</fullName>
        <shortName evidence="14">Beta-ketoacyl-ACP synthase III</shortName>
        <shortName evidence="14">KAS III</shortName>
        <ecNumber evidence="14">2.3.1.180</ecNumber>
    </recommendedName>
    <alternativeName>
        <fullName evidence="14">3-oxoacyl-[acyl-carrier-protein] synthase 3</fullName>
    </alternativeName>
    <alternativeName>
        <fullName evidence="14">3-oxoacyl-[acyl-carrier-protein] synthase III</fullName>
    </alternativeName>
</protein>
<dbReference type="GO" id="GO:0004315">
    <property type="term" value="F:3-oxoacyl-[acyl-carrier-protein] synthase activity"/>
    <property type="evidence" value="ECO:0007669"/>
    <property type="project" value="InterPro"/>
</dbReference>
<dbReference type="InterPro" id="IPR013747">
    <property type="entry name" value="ACP_syn_III_C"/>
</dbReference>
<dbReference type="eggNOG" id="COG0332">
    <property type="taxonomic scope" value="Bacteria"/>
</dbReference>
<dbReference type="OrthoDB" id="9815506at2"/>
<dbReference type="FunFam" id="3.40.47.10:FF:000004">
    <property type="entry name" value="3-oxoacyl-[acyl-carrier-protein] synthase 3"/>
    <property type="match status" value="1"/>
</dbReference>
<dbReference type="PATRIC" id="fig|1183438.3.peg.206"/>
<dbReference type="CDD" id="cd00830">
    <property type="entry name" value="KAS_III"/>
    <property type="match status" value="1"/>
</dbReference>
<comment type="catalytic activity">
    <reaction evidence="12">
        <text>2-methylpropanoyl-CoA + malonyl-[ACP] + H(+) = 4-methyl-3-oxopentanoyl-[ACP] + CO2 + CoA</text>
        <dbReference type="Rhea" id="RHEA:42268"/>
        <dbReference type="Rhea" id="RHEA-COMP:9623"/>
        <dbReference type="Rhea" id="RHEA-COMP:9940"/>
        <dbReference type="ChEBI" id="CHEBI:15378"/>
        <dbReference type="ChEBI" id="CHEBI:16526"/>
        <dbReference type="ChEBI" id="CHEBI:57287"/>
        <dbReference type="ChEBI" id="CHEBI:57338"/>
        <dbReference type="ChEBI" id="CHEBI:78449"/>
        <dbReference type="ChEBI" id="CHEBI:78820"/>
        <dbReference type="EC" id="2.3.1.300"/>
    </reaction>
    <physiologicalReaction direction="left-to-right" evidence="12">
        <dbReference type="Rhea" id="RHEA:42269"/>
    </physiologicalReaction>
</comment>
<keyword evidence="5 14" id="KW-0276">Fatty acid metabolism</keyword>
<evidence type="ECO:0000256" key="10">
    <source>
        <dbReference type="ARBA" id="ARBA00051096"/>
    </source>
</evidence>
<dbReference type="HAMAP" id="MF_01815">
    <property type="entry name" value="FabH"/>
    <property type="match status" value="1"/>
</dbReference>
<gene>
    <name evidence="14 17" type="primary">fabH</name>
    <name evidence="17" type="ORF">GKIL_0204</name>
</gene>
<comment type="function">
    <text evidence="14">Catalyzes the condensation reaction of fatty acid synthesis by the addition to an acyl acceptor of two carbons from malonyl-ACP. Catalyzes the first condensation reaction which initiates fatty acid synthesis and may therefore play a role in governing the total rate of fatty acid production. Possesses both acetoacetyl-ACP synthase and acetyl transacylase activities. Its substrate specificity determines the biosynthesis of branched-chain and/or straight-chain of fatty acids.</text>
</comment>
<feature type="domain" description="Beta-ketoacyl-[acyl-carrier-protein] synthase III C-terminal" evidence="15">
    <location>
        <begin position="237"/>
        <end position="326"/>
    </location>
</feature>
<comment type="similarity">
    <text evidence="2 14">Belongs to the thiolase-like superfamily. FabH family.</text>
</comment>
<dbReference type="PANTHER" id="PTHR43091:SF1">
    <property type="entry name" value="BETA-KETOACYL-[ACYL-CARRIER-PROTEIN] SYNTHASE III, CHLOROPLASTIC"/>
    <property type="match status" value="1"/>
</dbReference>
<dbReference type="RefSeq" id="WP_023171456.1">
    <property type="nucleotide sequence ID" value="NC_022600.1"/>
</dbReference>
<evidence type="ECO:0000313" key="18">
    <source>
        <dbReference type="Proteomes" id="UP000017396"/>
    </source>
</evidence>
<evidence type="ECO:0000259" key="15">
    <source>
        <dbReference type="Pfam" id="PF08541"/>
    </source>
</evidence>
<name>U5QC71_GLOK1</name>
<keyword evidence="4 14" id="KW-0808">Transferase</keyword>
<comment type="catalytic activity">
    <reaction evidence="10">
        <text>malonyl-[ACP] + acetyl-CoA + H(+) = 3-oxobutanoyl-[ACP] + CO2 + CoA</text>
        <dbReference type="Rhea" id="RHEA:12080"/>
        <dbReference type="Rhea" id="RHEA-COMP:9623"/>
        <dbReference type="Rhea" id="RHEA-COMP:9625"/>
        <dbReference type="ChEBI" id="CHEBI:15378"/>
        <dbReference type="ChEBI" id="CHEBI:16526"/>
        <dbReference type="ChEBI" id="CHEBI:57287"/>
        <dbReference type="ChEBI" id="CHEBI:57288"/>
        <dbReference type="ChEBI" id="CHEBI:78449"/>
        <dbReference type="ChEBI" id="CHEBI:78450"/>
        <dbReference type="EC" id="2.3.1.180"/>
    </reaction>
    <physiologicalReaction direction="left-to-right" evidence="10">
        <dbReference type="Rhea" id="RHEA:12081"/>
    </physiologicalReaction>
</comment>
<dbReference type="KEGG" id="glj:GKIL_0204"/>
<dbReference type="EC" id="2.3.1.180" evidence="14"/>
<evidence type="ECO:0000256" key="11">
    <source>
        <dbReference type="ARBA" id="ARBA00052407"/>
    </source>
</evidence>
<feature type="active site" evidence="14">
    <location>
        <position position="283"/>
    </location>
</feature>
<keyword evidence="3 14" id="KW-0444">Lipid biosynthesis</keyword>
<comment type="pathway">
    <text evidence="1 14">Lipid metabolism; fatty acid biosynthesis.</text>
</comment>
<comment type="domain">
    <text evidence="14">The last Arg residue of the ACP-binding site is essential for the weak association between ACP/AcpP and FabH.</text>
</comment>
<reference evidence="17 18" key="1">
    <citation type="journal article" date="2013" name="PLoS ONE">
        <title>Cultivation and Complete Genome Sequencing of Gloeobacter kilaueensis sp. nov., from a Lava Cave in Kilauea Caldera, Hawai'i.</title>
        <authorList>
            <person name="Saw J.H."/>
            <person name="Schatz M."/>
            <person name="Brown M.V."/>
            <person name="Kunkel D.D."/>
            <person name="Foster J.S."/>
            <person name="Shick H."/>
            <person name="Christensen S."/>
            <person name="Hou S."/>
            <person name="Wan X."/>
            <person name="Donachie S.P."/>
        </authorList>
    </citation>
    <scope>NUCLEOTIDE SEQUENCE [LARGE SCALE GENOMIC DNA]</scope>
    <source>
        <strain evidence="18">JS</strain>
    </source>
</reference>
<feature type="domain" description="Beta-ketoacyl-[acyl-carrier-protein] synthase III N-terminal" evidence="16">
    <location>
        <begin position="106"/>
        <end position="183"/>
    </location>
</feature>
<dbReference type="GO" id="GO:0033818">
    <property type="term" value="F:beta-ketoacyl-acyl-carrier-protein synthase III activity"/>
    <property type="evidence" value="ECO:0007669"/>
    <property type="project" value="UniProtKB-UniRule"/>
</dbReference>
<evidence type="ECO:0000256" key="12">
    <source>
        <dbReference type="ARBA" id="ARBA00052467"/>
    </source>
</evidence>
<dbReference type="InterPro" id="IPR013751">
    <property type="entry name" value="ACP_syn_III_N"/>
</dbReference>
<comment type="catalytic activity">
    <reaction evidence="13">
        <text>3-methylbutanoyl-CoA + malonyl-[ACP] + H(+) = 5-methyl-3-oxohexanoyl-[ACP] + CO2 + CoA</text>
        <dbReference type="Rhea" id="RHEA:42272"/>
        <dbReference type="Rhea" id="RHEA-COMP:9623"/>
        <dbReference type="Rhea" id="RHEA-COMP:9941"/>
        <dbReference type="ChEBI" id="CHEBI:15378"/>
        <dbReference type="ChEBI" id="CHEBI:16526"/>
        <dbReference type="ChEBI" id="CHEBI:57287"/>
        <dbReference type="ChEBI" id="CHEBI:57345"/>
        <dbReference type="ChEBI" id="CHEBI:78449"/>
        <dbReference type="ChEBI" id="CHEBI:78822"/>
        <dbReference type="EC" id="2.3.1.300"/>
    </reaction>
    <physiologicalReaction direction="left-to-right" evidence="13">
        <dbReference type="Rhea" id="RHEA:42273"/>
    </physiologicalReaction>
</comment>